<dbReference type="EMBL" id="FRAH01000027">
    <property type="protein sequence ID" value="SHK44751.1"/>
    <property type="molecule type" value="Genomic_DNA"/>
</dbReference>
<feature type="domain" description="DUF7021" evidence="2">
    <location>
        <begin position="2"/>
        <end position="127"/>
    </location>
</feature>
<dbReference type="Pfam" id="PF10020">
    <property type="entry name" value="DUF2262"/>
    <property type="match status" value="1"/>
</dbReference>
<dbReference type="OrthoDB" id="1151029at2"/>
<dbReference type="Pfam" id="PF22886">
    <property type="entry name" value="DUF7021"/>
    <property type="match status" value="1"/>
</dbReference>
<proteinExistence type="predicted"/>
<keyword evidence="4" id="KW-1185">Reference proteome</keyword>
<evidence type="ECO:0000313" key="3">
    <source>
        <dbReference type="EMBL" id="SHK44751.1"/>
    </source>
</evidence>
<dbReference type="InterPro" id="IPR019260">
    <property type="entry name" value="DUF2262"/>
</dbReference>
<dbReference type="Proteomes" id="UP000183975">
    <property type="component" value="Unassembled WGS sequence"/>
</dbReference>
<feature type="domain" description="DUF2262" evidence="1">
    <location>
        <begin position="135"/>
        <end position="274"/>
    </location>
</feature>
<name>A0A1M6SJ26_9FIRM</name>
<dbReference type="RefSeq" id="WP_072850949.1">
    <property type="nucleotide sequence ID" value="NZ_FRAH01000027.1"/>
</dbReference>
<accession>A0A1M6SJ26</accession>
<evidence type="ECO:0000259" key="2">
    <source>
        <dbReference type="Pfam" id="PF22886"/>
    </source>
</evidence>
<reference evidence="3 4" key="1">
    <citation type="submission" date="2016-11" db="EMBL/GenBank/DDBJ databases">
        <authorList>
            <person name="Jaros S."/>
            <person name="Januszkiewicz K."/>
            <person name="Wedrychowicz H."/>
        </authorList>
    </citation>
    <scope>NUCLEOTIDE SEQUENCE [LARGE SCALE GENOMIC DNA]</scope>
    <source>
        <strain evidence="3 4">DSM 14214</strain>
    </source>
</reference>
<evidence type="ECO:0000259" key="1">
    <source>
        <dbReference type="Pfam" id="PF10020"/>
    </source>
</evidence>
<protein>
    <submittedName>
        <fullName evidence="3">Uncharacterized protein</fullName>
    </submittedName>
</protein>
<sequence>MNEKFYEKYSPDEQEAFVLIQQTLGASPFENQWEMLTTTLGMVFCTNGKVDTKRGRLNWLITEEERSSQNTWNRFKKGQICRMKIRKLLDKYVPKNVAPEEFNAWCVVDVLEQKASCPQLEEVWEAYNQPVIIEDEVLGKLTLNRDFEMFEGSFQWNETEISLVLEVDAQDRSTWKTTCNTARSMVSELEKWDQDMRAFSAKELTSLANEWMEEDDESTSPITEKIFAERISLSELAFPFEDGFTAYYEDDDMFWGHTIEVSGSLEHGIERANIVG</sequence>
<dbReference type="InterPro" id="IPR054286">
    <property type="entry name" value="DUF7021"/>
</dbReference>
<evidence type="ECO:0000313" key="4">
    <source>
        <dbReference type="Proteomes" id="UP000183975"/>
    </source>
</evidence>
<organism evidence="3 4">
    <name type="scientific">Anaerotignum lactatifermentans DSM 14214</name>
    <dbReference type="NCBI Taxonomy" id="1121323"/>
    <lineage>
        <taxon>Bacteria</taxon>
        <taxon>Bacillati</taxon>
        <taxon>Bacillota</taxon>
        <taxon>Clostridia</taxon>
        <taxon>Lachnospirales</taxon>
        <taxon>Anaerotignaceae</taxon>
        <taxon>Anaerotignum</taxon>
    </lineage>
</organism>
<dbReference type="AlphaFoldDB" id="A0A1M6SJ26"/>
<gene>
    <name evidence="3" type="ORF">SAMN02745138_01743</name>
</gene>